<dbReference type="GO" id="GO:0000271">
    <property type="term" value="P:polysaccharide biosynthetic process"/>
    <property type="evidence" value="ECO:0007669"/>
    <property type="project" value="TreeGrafter"/>
</dbReference>
<dbReference type="PIRSF" id="PIRSF000390">
    <property type="entry name" value="PLP_StrS"/>
    <property type="match status" value="1"/>
</dbReference>
<evidence type="ECO:0000256" key="2">
    <source>
        <dbReference type="ARBA" id="ARBA00037999"/>
    </source>
</evidence>
<dbReference type="GO" id="GO:0030170">
    <property type="term" value="F:pyridoxal phosphate binding"/>
    <property type="evidence" value="ECO:0007669"/>
    <property type="project" value="TreeGrafter"/>
</dbReference>
<evidence type="ECO:0000256" key="5">
    <source>
        <dbReference type="RuleBase" id="RU004508"/>
    </source>
</evidence>
<dbReference type="AlphaFoldDB" id="A0A845PY91"/>
<keyword evidence="6" id="KW-0032">Aminotransferase</keyword>
<dbReference type="EMBL" id="JAAABJ010000519">
    <property type="protein sequence ID" value="NAW51328.1"/>
    <property type="molecule type" value="Genomic_DNA"/>
</dbReference>
<keyword evidence="6" id="KW-0808">Transferase</keyword>
<accession>A0A845PY91</accession>
<dbReference type="RefSeq" id="WP_166519609.1">
    <property type="nucleotide sequence ID" value="NZ_JAAABJ010000519.1"/>
</dbReference>
<sequence>MIPVTKPFLPPQQEYSKFLEGIWIRNWLTNMGPLASQLELELKDYLGVNHLLFVTNGTIALQMAIKALDLKGDILTTPFSFVATTSSIVWESCRPVFVDIDDKTLNMDAHKIEAAITENTSAILATHVYGNPCDVEKIDEIARKYQLKVIYDAAHAFGVKIKGKSIFEFGDISTCSLHATKLYHSVEGGLLITKAPDLLKKLAFVRNFGISGYDSYSELGCNGKNSEFHAAMGLANLQWVERVIEKRKSLMIRYEQKLQTFKACRPIWHPHSENNSAYMPFILESESLLLKIKTVLDNHEIFTRRYFYPSLNNSLPYLPSIPMPISDDISKRVLCLPLYYDLTLEEVDWICRLILRTQNN</sequence>
<dbReference type="SUPFAM" id="SSF53383">
    <property type="entry name" value="PLP-dependent transferases"/>
    <property type="match status" value="1"/>
</dbReference>
<reference evidence="6 7" key="1">
    <citation type="submission" date="2019-11" db="EMBL/GenBank/DDBJ databases">
        <title>Characterization of Elizabethkingia argenteiflava sp. nov., isolated from inner surface of Soybean Pods.</title>
        <authorList>
            <person name="Mo S."/>
        </authorList>
    </citation>
    <scope>NUCLEOTIDE SEQUENCE [LARGE SCALE GENOMIC DNA]</scope>
    <source>
        <strain evidence="6 7">YB22</strain>
    </source>
</reference>
<name>A0A845PY91_9FLAO</name>
<evidence type="ECO:0000313" key="6">
    <source>
        <dbReference type="EMBL" id="NAW51328.1"/>
    </source>
</evidence>
<dbReference type="PANTHER" id="PTHR30244">
    <property type="entry name" value="TRANSAMINASE"/>
    <property type="match status" value="1"/>
</dbReference>
<dbReference type="Pfam" id="PF01041">
    <property type="entry name" value="DegT_DnrJ_EryC1"/>
    <property type="match status" value="1"/>
</dbReference>
<comment type="caution">
    <text evidence="6">The sequence shown here is derived from an EMBL/GenBank/DDBJ whole genome shotgun (WGS) entry which is preliminary data.</text>
</comment>
<evidence type="ECO:0000256" key="3">
    <source>
        <dbReference type="PIRSR" id="PIRSR000390-1"/>
    </source>
</evidence>
<keyword evidence="1 4" id="KW-0663">Pyridoxal phosphate</keyword>
<dbReference type="PANTHER" id="PTHR30244:SF9">
    <property type="entry name" value="PROTEIN RV3402C"/>
    <property type="match status" value="1"/>
</dbReference>
<evidence type="ECO:0000256" key="1">
    <source>
        <dbReference type="ARBA" id="ARBA00022898"/>
    </source>
</evidence>
<evidence type="ECO:0000256" key="4">
    <source>
        <dbReference type="PIRSR" id="PIRSR000390-2"/>
    </source>
</evidence>
<dbReference type="GO" id="GO:0008483">
    <property type="term" value="F:transaminase activity"/>
    <property type="evidence" value="ECO:0007669"/>
    <property type="project" value="UniProtKB-KW"/>
</dbReference>
<protein>
    <submittedName>
        <fullName evidence="6">DegT/DnrJ/EryC1/StrS family aminotransferase</fullName>
    </submittedName>
</protein>
<organism evidence="6 7">
    <name type="scientific">Elizabethkingia argenteiflava</name>
    <dbReference type="NCBI Taxonomy" id="2681556"/>
    <lineage>
        <taxon>Bacteria</taxon>
        <taxon>Pseudomonadati</taxon>
        <taxon>Bacteroidota</taxon>
        <taxon>Flavobacteriia</taxon>
        <taxon>Flavobacteriales</taxon>
        <taxon>Weeksellaceae</taxon>
        <taxon>Elizabethkingia</taxon>
    </lineage>
</organism>
<keyword evidence="7" id="KW-1185">Reference proteome</keyword>
<dbReference type="CDD" id="cd00616">
    <property type="entry name" value="AHBA_syn"/>
    <property type="match status" value="1"/>
</dbReference>
<dbReference type="InterPro" id="IPR015424">
    <property type="entry name" value="PyrdxlP-dep_Trfase"/>
</dbReference>
<feature type="active site" description="Proton acceptor" evidence="3">
    <location>
        <position position="181"/>
    </location>
</feature>
<evidence type="ECO:0000313" key="7">
    <source>
        <dbReference type="Proteomes" id="UP000553459"/>
    </source>
</evidence>
<dbReference type="InterPro" id="IPR015421">
    <property type="entry name" value="PyrdxlP-dep_Trfase_major"/>
</dbReference>
<dbReference type="Proteomes" id="UP000553459">
    <property type="component" value="Unassembled WGS sequence"/>
</dbReference>
<comment type="similarity">
    <text evidence="2 5">Belongs to the DegT/DnrJ/EryC1 family.</text>
</comment>
<dbReference type="InterPro" id="IPR000653">
    <property type="entry name" value="DegT/StrS_aminotransferase"/>
</dbReference>
<feature type="modified residue" description="N6-(pyridoxal phosphate)lysine" evidence="4">
    <location>
        <position position="181"/>
    </location>
</feature>
<proteinExistence type="inferred from homology"/>
<gene>
    <name evidence="6" type="ORF">GNY06_08025</name>
</gene>
<dbReference type="Gene3D" id="3.40.640.10">
    <property type="entry name" value="Type I PLP-dependent aspartate aminotransferase-like (Major domain)"/>
    <property type="match status" value="1"/>
</dbReference>